<dbReference type="AlphaFoldDB" id="A0A839E837"/>
<organism evidence="1 2">
    <name type="scientific">Halosaccharopolyspora lacisalsi</name>
    <dbReference type="NCBI Taxonomy" id="1000566"/>
    <lineage>
        <taxon>Bacteria</taxon>
        <taxon>Bacillati</taxon>
        <taxon>Actinomycetota</taxon>
        <taxon>Actinomycetes</taxon>
        <taxon>Pseudonocardiales</taxon>
        <taxon>Pseudonocardiaceae</taxon>
        <taxon>Halosaccharopolyspora</taxon>
    </lineage>
</organism>
<dbReference type="EMBL" id="JACGWZ010000007">
    <property type="protein sequence ID" value="MBA8827038.1"/>
    <property type="molecule type" value="Genomic_DNA"/>
</dbReference>
<accession>A0A839E837</accession>
<reference evidence="1 2" key="1">
    <citation type="submission" date="2020-07" db="EMBL/GenBank/DDBJ databases">
        <title>Sequencing the genomes of 1000 actinobacteria strains.</title>
        <authorList>
            <person name="Klenk H.-P."/>
        </authorList>
    </citation>
    <scope>NUCLEOTIDE SEQUENCE [LARGE SCALE GENOMIC DNA]</scope>
    <source>
        <strain evidence="1 2">DSM 45975</strain>
    </source>
</reference>
<dbReference type="Proteomes" id="UP000569329">
    <property type="component" value="Unassembled WGS sequence"/>
</dbReference>
<gene>
    <name evidence="1" type="ORF">FHX42_004422</name>
</gene>
<evidence type="ECO:0000313" key="1">
    <source>
        <dbReference type="EMBL" id="MBA8827038.1"/>
    </source>
</evidence>
<comment type="caution">
    <text evidence="1">The sequence shown here is derived from an EMBL/GenBank/DDBJ whole genome shotgun (WGS) entry which is preliminary data.</text>
</comment>
<proteinExistence type="predicted"/>
<dbReference type="RefSeq" id="WP_182546236.1">
    <property type="nucleotide sequence ID" value="NZ_JACGWZ010000007.1"/>
</dbReference>
<sequence>MPQPAAYWAALGHHNHVVAEDTPPDRRGKIAALCGVLSPPDDITAPDGRPTCTWCKDQARNGHYRITSR</sequence>
<keyword evidence="2" id="KW-1185">Reference proteome</keyword>
<evidence type="ECO:0000313" key="2">
    <source>
        <dbReference type="Proteomes" id="UP000569329"/>
    </source>
</evidence>
<protein>
    <submittedName>
        <fullName evidence="1">Uncharacterized protein</fullName>
    </submittedName>
</protein>
<name>A0A839E837_9PSEU</name>